<dbReference type="Proteomes" id="UP000193928">
    <property type="component" value="Unassembled WGS sequence"/>
</dbReference>
<evidence type="ECO:0000313" key="1">
    <source>
        <dbReference type="EMBL" id="ORV70805.1"/>
    </source>
</evidence>
<dbReference type="EMBL" id="LQOY01000225">
    <property type="protein sequence ID" value="ORV70805.1"/>
    <property type="molecule type" value="Genomic_DNA"/>
</dbReference>
<proteinExistence type="predicted"/>
<protein>
    <submittedName>
        <fullName evidence="1">Uncharacterized protein</fullName>
    </submittedName>
</protein>
<comment type="caution">
    <text evidence="1">The sequence shown here is derived from an EMBL/GenBank/DDBJ whole genome shotgun (WGS) entry which is preliminary data.</text>
</comment>
<dbReference type="AlphaFoldDB" id="A0A1X1VP65"/>
<name>A0A1X1VP65_MYCGO</name>
<evidence type="ECO:0000313" key="2">
    <source>
        <dbReference type="Proteomes" id="UP000193928"/>
    </source>
</evidence>
<reference evidence="1 2" key="1">
    <citation type="submission" date="2016-01" db="EMBL/GenBank/DDBJ databases">
        <title>The new phylogeny of the genus Mycobacterium.</title>
        <authorList>
            <person name="Tarcisio F."/>
            <person name="Conor M."/>
            <person name="Antonella G."/>
            <person name="Elisabetta G."/>
            <person name="Giulia F.S."/>
            <person name="Sara T."/>
            <person name="Anna F."/>
            <person name="Clotilde B."/>
            <person name="Roberto B."/>
            <person name="Veronica D.S."/>
            <person name="Fabio R."/>
            <person name="Monica P."/>
            <person name="Olivier J."/>
            <person name="Enrico T."/>
            <person name="Nicola S."/>
        </authorList>
    </citation>
    <scope>NUCLEOTIDE SEQUENCE [LARGE SCALE GENOMIC DNA]</scope>
    <source>
        <strain evidence="1 2">DSM 44160</strain>
    </source>
</reference>
<organism evidence="1 2">
    <name type="scientific">Mycobacterium gordonae</name>
    <dbReference type="NCBI Taxonomy" id="1778"/>
    <lineage>
        <taxon>Bacteria</taxon>
        <taxon>Bacillati</taxon>
        <taxon>Actinomycetota</taxon>
        <taxon>Actinomycetes</taxon>
        <taxon>Mycobacteriales</taxon>
        <taxon>Mycobacteriaceae</taxon>
        <taxon>Mycobacterium</taxon>
    </lineage>
</organism>
<accession>A0A1X1VP65</accession>
<gene>
    <name evidence="1" type="ORF">AWC08_05005</name>
</gene>
<sequence>MWEGTTVTDPVLQADLDALGRLQPDLAVLAWQVTQGVPHVIPAVGTKDADAVPSLAAAQEMSTHTLPVVQTTVAGRFNKLAEMIELARRGFIASEEQLLTAVNTLPTLQRFSPNP</sequence>
<keyword evidence="2" id="KW-1185">Reference proteome</keyword>